<proteinExistence type="predicted"/>
<sequence length="318" mass="35801">MDEINHKNYLDQITIYIKSYLEKKPGICQVKNDIKPPAERPAVLMWEQKHCLLLPEDLKNFFLTCNGFHLTWCVTMENNTVPVGNMELCSISQLVLLDAAVDDGSHLTPSLWDLDGDKDKNGRKLPSFVTSKIFQLDQCQGYGKVCLVYDEVTPKGDDDVDPDNENDFKFPSDYTTEIWFLDRSLRWHFICPTFQAYYRLMLMHLGLPHWQLAFTDIGLPPTSLQWFNLYAPVRLEIDLMGDVTKSSHTAGKGMASSPLDLNKVFKGKSDRKKPGAAQNMASGTNVSKKRQPISSARSAAVAGKHVTASVSQPNVKSK</sequence>
<evidence type="ECO:0000313" key="2">
    <source>
        <dbReference type="Proteomes" id="UP001165740"/>
    </source>
</evidence>
<dbReference type="PANTHER" id="PTHR31854">
    <property type="entry name" value="TUBULIN POLYGLUTAMYLASE COMPLEX SUBUNIT 2"/>
    <property type="match status" value="1"/>
</dbReference>
<dbReference type="RefSeq" id="XP_013096215.2">
    <property type="nucleotide sequence ID" value="XM_013240761.2"/>
</dbReference>
<name>A0A9U8ENI8_BIOGL</name>
<dbReference type="AlphaFoldDB" id="A0A9U8ENI8"/>
<dbReference type="Proteomes" id="UP001165740">
    <property type="component" value="Chromosome 1"/>
</dbReference>
<dbReference type="GeneID" id="106079580"/>
<evidence type="ECO:0000256" key="1">
    <source>
        <dbReference type="SAM" id="MobiDB-lite"/>
    </source>
</evidence>
<dbReference type="InterPro" id="IPR039231">
    <property type="entry name" value="TPGS2"/>
</dbReference>
<protein>
    <submittedName>
        <fullName evidence="3">Tubulin polyglutamylase complex subunit 2-like isoform X1</fullName>
    </submittedName>
</protein>
<accession>A0A9U8ENI8</accession>
<evidence type="ECO:0000313" key="3">
    <source>
        <dbReference type="RefSeq" id="XP_013096215.2"/>
    </source>
</evidence>
<dbReference type="KEGG" id="bgt:106079580"/>
<gene>
    <name evidence="3" type="primary">LOC106079580</name>
</gene>
<reference evidence="3" key="1">
    <citation type="submission" date="2025-08" db="UniProtKB">
        <authorList>
            <consortium name="RefSeq"/>
        </authorList>
    </citation>
    <scope>IDENTIFICATION</scope>
</reference>
<dbReference type="PANTHER" id="PTHR31854:SF2">
    <property type="entry name" value="TUBULIN POLYGLUTAMYLASE COMPLEX SUBUNIT 2"/>
    <property type="match status" value="1"/>
</dbReference>
<feature type="region of interest" description="Disordered" evidence="1">
    <location>
        <begin position="267"/>
        <end position="318"/>
    </location>
</feature>
<feature type="compositionally biased region" description="Polar residues" evidence="1">
    <location>
        <begin position="308"/>
        <end position="318"/>
    </location>
</feature>
<feature type="compositionally biased region" description="Polar residues" evidence="1">
    <location>
        <begin position="279"/>
        <end position="297"/>
    </location>
</feature>
<dbReference type="OMA" id="WQFLAET"/>
<organism evidence="2 3">
    <name type="scientific">Biomphalaria glabrata</name>
    <name type="common">Bloodfluke planorb</name>
    <name type="synonym">Freshwater snail</name>
    <dbReference type="NCBI Taxonomy" id="6526"/>
    <lineage>
        <taxon>Eukaryota</taxon>
        <taxon>Metazoa</taxon>
        <taxon>Spiralia</taxon>
        <taxon>Lophotrochozoa</taxon>
        <taxon>Mollusca</taxon>
        <taxon>Gastropoda</taxon>
        <taxon>Heterobranchia</taxon>
        <taxon>Euthyneura</taxon>
        <taxon>Panpulmonata</taxon>
        <taxon>Hygrophila</taxon>
        <taxon>Lymnaeoidea</taxon>
        <taxon>Planorbidae</taxon>
        <taxon>Biomphalaria</taxon>
    </lineage>
</organism>
<keyword evidence="2" id="KW-1185">Reference proteome</keyword>
<dbReference type="OrthoDB" id="10249691at2759"/>